<keyword evidence="9" id="KW-0969">Cilium</keyword>
<dbReference type="GO" id="GO:0005886">
    <property type="term" value="C:plasma membrane"/>
    <property type="evidence" value="ECO:0007669"/>
    <property type="project" value="UniProtKB-SubCell"/>
</dbReference>
<evidence type="ECO:0000259" key="8">
    <source>
        <dbReference type="Pfam" id="PF01618"/>
    </source>
</evidence>
<organism evidence="9 10">
    <name type="scientific">Motilimonas pumila</name>
    <dbReference type="NCBI Taxonomy" id="2303987"/>
    <lineage>
        <taxon>Bacteria</taxon>
        <taxon>Pseudomonadati</taxon>
        <taxon>Pseudomonadota</taxon>
        <taxon>Gammaproteobacteria</taxon>
        <taxon>Alteromonadales</taxon>
        <taxon>Alteromonadales genera incertae sedis</taxon>
        <taxon>Motilimonas</taxon>
    </lineage>
</organism>
<feature type="transmembrane region" description="Helical" evidence="7">
    <location>
        <begin position="152"/>
        <end position="171"/>
    </location>
</feature>
<keyword evidence="6" id="KW-0653">Protein transport</keyword>
<keyword evidence="9" id="KW-0282">Flagellum</keyword>
<evidence type="ECO:0000256" key="4">
    <source>
        <dbReference type="ARBA" id="ARBA00022989"/>
    </source>
</evidence>
<dbReference type="NCBIfam" id="NF006583">
    <property type="entry name" value="PRK09109.1"/>
    <property type="match status" value="1"/>
</dbReference>
<keyword evidence="10" id="KW-1185">Reference proteome</keyword>
<keyword evidence="5 7" id="KW-0472">Membrane</keyword>
<comment type="caution">
    <text evidence="9">The sequence shown here is derived from an EMBL/GenBank/DDBJ whole genome shotgun (WGS) entry which is preliminary data.</text>
</comment>
<evidence type="ECO:0000313" key="9">
    <source>
        <dbReference type="EMBL" id="RJG49043.1"/>
    </source>
</evidence>
<sequence length="250" mass="27187">MERVGLLGLVVAFLSLIVAESLSGGELSFLVNLPAFIIVVGGTVGAVFFQSSVPQFSGAMLALKDLFHPPQYAFHEQIYRIEQWSNTARQKGFLALEKVAADGEHDGFTDKGLNMIIDGVDAATMRGILEQDIDLKQEQLELQAKVYEAMGGYSPTIGIIGAVMGLIQAMSAIDDPTVLGKGIAAAFVATIYGVGFANLLFLPIYHKLKVMNQRRAWYQEMTVEGLVAIVNGENSLTIKRRLEAFTDEGR</sequence>
<keyword evidence="2" id="KW-1003">Cell membrane</keyword>
<comment type="subcellular location">
    <subcellularLocation>
        <location evidence="1">Cell membrane</location>
        <topology evidence="1">Multi-pass membrane protein</topology>
    </subcellularLocation>
    <subcellularLocation>
        <location evidence="6">Membrane</location>
        <topology evidence="6">Multi-pass membrane protein</topology>
    </subcellularLocation>
</comment>
<keyword evidence="3 7" id="KW-0812">Transmembrane</keyword>
<dbReference type="AlphaFoldDB" id="A0A418YGV4"/>
<dbReference type="GO" id="GO:0006935">
    <property type="term" value="P:chemotaxis"/>
    <property type="evidence" value="ECO:0007669"/>
    <property type="project" value="InterPro"/>
</dbReference>
<protein>
    <submittedName>
        <fullName evidence="9">Flagellar motor protein</fullName>
    </submittedName>
</protein>
<comment type="similarity">
    <text evidence="6">Belongs to the exbB/tolQ family.</text>
</comment>
<keyword evidence="9" id="KW-0966">Cell projection</keyword>
<dbReference type="GO" id="GO:0015031">
    <property type="term" value="P:protein transport"/>
    <property type="evidence" value="ECO:0007669"/>
    <property type="project" value="UniProtKB-KW"/>
</dbReference>
<accession>A0A418YGV4</accession>
<dbReference type="OrthoDB" id="9806929at2"/>
<dbReference type="EMBL" id="QZCH01000005">
    <property type="protein sequence ID" value="RJG49043.1"/>
    <property type="molecule type" value="Genomic_DNA"/>
</dbReference>
<reference evidence="9 10" key="1">
    <citation type="submission" date="2018-09" db="EMBL/GenBank/DDBJ databases">
        <authorList>
            <person name="Wang F."/>
        </authorList>
    </citation>
    <scope>NUCLEOTIDE SEQUENCE [LARGE SCALE GENOMIC DNA]</scope>
    <source>
        <strain evidence="9 10">PLHSC7-2</strain>
    </source>
</reference>
<evidence type="ECO:0000256" key="1">
    <source>
        <dbReference type="ARBA" id="ARBA00004651"/>
    </source>
</evidence>
<dbReference type="Proteomes" id="UP000283255">
    <property type="component" value="Unassembled WGS sequence"/>
</dbReference>
<evidence type="ECO:0000256" key="2">
    <source>
        <dbReference type="ARBA" id="ARBA00022475"/>
    </source>
</evidence>
<evidence type="ECO:0000256" key="6">
    <source>
        <dbReference type="RuleBase" id="RU004057"/>
    </source>
</evidence>
<dbReference type="InterPro" id="IPR002898">
    <property type="entry name" value="MotA_ExbB_proton_chnl"/>
</dbReference>
<evidence type="ECO:0000313" key="10">
    <source>
        <dbReference type="Proteomes" id="UP000283255"/>
    </source>
</evidence>
<evidence type="ECO:0000256" key="5">
    <source>
        <dbReference type="ARBA" id="ARBA00023136"/>
    </source>
</evidence>
<keyword evidence="6" id="KW-0813">Transport</keyword>
<gene>
    <name evidence="9" type="ORF">D1Z90_06660</name>
</gene>
<proteinExistence type="inferred from homology"/>
<dbReference type="InterPro" id="IPR047055">
    <property type="entry name" value="MotA-like"/>
</dbReference>
<name>A0A418YGV4_9GAMM</name>
<dbReference type="PANTHER" id="PTHR30433">
    <property type="entry name" value="CHEMOTAXIS PROTEIN MOTA"/>
    <property type="match status" value="1"/>
</dbReference>
<dbReference type="PANTHER" id="PTHR30433:SF3">
    <property type="entry name" value="MOTILITY PROTEIN A"/>
    <property type="match status" value="1"/>
</dbReference>
<feature type="transmembrane region" description="Helical" evidence="7">
    <location>
        <begin position="29"/>
        <end position="49"/>
    </location>
</feature>
<feature type="transmembrane region" description="Helical" evidence="7">
    <location>
        <begin position="183"/>
        <end position="205"/>
    </location>
</feature>
<dbReference type="Pfam" id="PF01618">
    <property type="entry name" value="MotA_ExbB"/>
    <property type="match status" value="1"/>
</dbReference>
<evidence type="ECO:0000256" key="3">
    <source>
        <dbReference type="ARBA" id="ARBA00022692"/>
    </source>
</evidence>
<reference evidence="9 10" key="2">
    <citation type="submission" date="2019-01" db="EMBL/GenBank/DDBJ databases">
        <title>Motilimonas pumilus sp. nov., isolated from the gut of sea cucumber (Apostichopus japonicus).</title>
        <authorList>
            <person name="Wang F.-Q."/>
            <person name="Ren L.-H."/>
            <person name="Lin Y.-W."/>
            <person name="Sun G.-H."/>
            <person name="Du Z.-J."/>
            <person name="Zhao J.-X."/>
            <person name="Liu X.-J."/>
            <person name="Liu L.-J."/>
        </authorList>
    </citation>
    <scope>NUCLEOTIDE SEQUENCE [LARGE SCALE GENOMIC DNA]</scope>
    <source>
        <strain evidence="9 10">PLHSC7-2</strain>
    </source>
</reference>
<dbReference type="RefSeq" id="WP_119909974.1">
    <property type="nucleotide sequence ID" value="NZ_QZCH01000005.1"/>
</dbReference>
<dbReference type="GO" id="GO:0071978">
    <property type="term" value="P:bacterial-type flagellum-dependent swarming motility"/>
    <property type="evidence" value="ECO:0007669"/>
    <property type="project" value="InterPro"/>
</dbReference>
<evidence type="ECO:0000256" key="7">
    <source>
        <dbReference type="SAM" id="Phobius"/>
    </source>
</evidence>
<keyword evidence="4 7" id="KW-1133">Transmembrane helix</keyword>
<feature type="domain" description="MotA/TolQ/ExbB proton channel" evidence="8">
    <location>
        <begin position="103"/>
        <end position="215"/>
    </location>
</feature>